<gene>
    <name evidence="2" type="ORF">KUDE01_013261</name>
</gene>
<evidence type="ECO:0000256" key="1">
    <source>
        <dbReference type="SAM" id="MobiDB-lite"/>
    </source>
</evidence>
<dbReference type="Proteomes" id="UP001228049">
    <property type="component" value="Unassembled WGS sequence"/>
</dbReference>
<keyword evidence="2" id="KW-0675">Receptor</keyword>
<organism evidence="2 3">
    <name type="scientific">Dissostichus eleginoides</name>
    <name type="common">Patagonian toothfish</name>
    <name type="synonym">Dissostichus amissus</name>
    <dbReference type="NCBI Taxonomy" id="100907"/>
    <lineage>
        <taxon>Eukaryota</taxon>
        <taxon>Metazoa</taxon>
        <taxon>Chordata</taxon>
        <taxon>Craniata</taxon>
        <taxon>Vertebrata</taxon>
        <taxon>Euteleostomi</taxon>
        <taxon>Actinopterygii</taxon>
        <taxon>Neopterygii</taxon>
        <taxon>Teleostei</taxon>
        <taxon>Neoteleostei</taxon>
        <taxon>Acanthomorphata</taxon>
        <taxon>Eupercaria</taxon>
        <taxon>Perciformes</taxon>
        <taxon>Notothenioidei</taxon>
        <taxon>Nototheniidae</taxon>
        <taxon>Dissostichus</taxon>
    </lineage>
</organism>
<comment type="caution">
    <text evidence="2">The sequence shown here is derived from an EMBL/GenBank/DDBJ whole genome shotgun (WGS) entry which is preliminary data.</text>
</comment>
<keyword evidence="3" id="KW-1185">Reference proteome</keyword>
<evidence type="ECO:0000313" key="3">
    <source>
        <dbReference type="Proteomes" id="UP001228049"/>
    </source>
</evidence>
<proteinExistence type="predicted"/>
<feature type="region of interest" description="Disordered" evidence="1">
    <location>
        <begin position="1"/>
        <end position="36"/>
    </location>
</feature>
<name>A0AAD9BSJ3_DISEL</name>
<protein>
    <submittedName>
        <fullName evidence="2">Endothelin receptor type B</fullName>
    </submittedName>
</protein>
<evidence type="ECO:0000313" key="2">
    <source>
        <dbReference type="EMBL" id="KAK1888581.1"/>
    </source>
</evidence>
<dbReference type="EMBL" id="JASDAP010000017">
    <property type="protein sequence ID" value="KAK1888581.1"/>
    <property type="molecule type" value="Genomic_DNA"/>
</dbReference>
<reference evidence="2" key="1">
    <citation type="submission" date="2023-04" db="EMBL/GenBank/DDBJ databases">
        <title>Chromosome-level genome of Chaenocephalus aceratus.</title>
        <authorList>
            <person name="Park H."/>
        </authorList>
    </citation>
    <scope>NUCLEOTIDE SEQUENCE</scope>
    <source>
        <strain evidence="2">DE</strain>
        <tissue evidence="2">Muscle</tissue>
    </source>
</reference>
<dbReference type="AlphaFoldDB" id="A0AAD9BSJ3"/>
<feature type="compositionally biased region" description="Pro residues" evidence="1">
    <location>
        <begin position="23"/>
        <end position="32"/>
    </location>
</feature>
<accession>A0AAD9BSJ3</accession>
<sequence length="78" mass="8315">MDPPLEKSVQHSSRALISRQHLTPPPELPPPGSTACAAVQTGFREDLFGCVSPGRSVHRLSDGRLSLQPRCLSGTADP</sequence>
<feature type="region of interest" description="Disordered" evidence="1">
    <location>
        <begin position="58"/>
        <end position="78"/>
    </location>
</feature>